<name>A0A1B0FL60_GLOMM</name>
<evidence type="ECO:0000313" key="3">
    <source>
        <dbReference type="EnsemblMetazoa" id="GMOY004592-PA"/>
    </source>
</evidence>
<dbReference type="Proteomes" id="UP000092444">
    <property type="component" value="Unassembled WGS sequence"/>
</dbReference>
<dbReference type="STRING" id="37546.A0A1B0FL60"/>
<evidence type="ECO:0000256" key="1">
    <source>
        <dbReference type="ARBA" id="ARBA00010098"/>
    </source>
</evidence>
<evidence type="ECO:0000313" key="4">
    <source>
        <dbReference type="Proteomes" id="UP000092444"/>
    </source>
</evidence>
<organism evidence="3 4">
    <name type="scientific">Glossina morsitans morsitans</name>
    <name type="common">Savannah tsetse fly</name>
    <dbReference type="NCBI Taxonomy" id="37546"/>
    <lineage>
        <taxon>Eukaryota</taxon>
        <taxon>Metazoa</taxon>
        <taxon>Ecdysozoa</taxon>
        <taxon>Arthropoda</taxon>
        <taxon>Hexapoda</taxon>
        <taxon>Insecta</taxon>
        <taxon>Pterygota</taxon>
        <taxon>Neoptera</taxon>
        <taxon>Endopterygota</taxon>
        <taxon>Diptera</taxon>
        <taxon>Brachycera</taxon>
        <taxon>Muscomorpha</taxon>
        <taxon>Hippoboscoidea</taxon>
        <taxon>Glossinidae</taxon>
        <taxon>Glossina</taxon>
    </lineage>
</organism>
<dbReference type="EnsemblMetazoa" id="GMOY004592-RA">
    <property type="protein sequence ID" value="GMOY004592-PA"/>
    <property type="gene ID" value="GMOY004592"/>
</dbReference>
<dbReference type="GO" id="GO:0001042">
    <property type="term" value="F:RNA polymerase I core binding"/>
    <property type="evidence" value="ECO:0007669"/>
    <property type="project" value="TreeGrafter"/>
</dbReference>
<dbReference type="GO" id="GO:0005634">
    <property type="term" value="C:nucleus"/>
    <property type="evidence" value="ECO:0007669"/>
    <property type="project" value="TreeGrafter"/>
</dbReference>
<dbReference type="AlphaFoldDB" id="A0A1B0FL60"/>
<dbReference type="PANTHER" id="PTHR12790:SF0">
    <property type="entry name" value="RNA POLYMERASE I-SPECIFIC TRANSCRIPTION INITIATION FACTOR RRN3-RELATED"/>
    <property type="match status" value="1"/>
</dbReference>
<dbReference type="GO" id="GO:0006361">
    <property type="term" value="P:transcription initiation at RNA polymerase I promoter"/>
    <property type="evidence" value="ECO:0007669"/>
    <property type="project" value="InterPro"/>
</dbReference>
<sequence length="317" mass="35795">MFARQQSLSGLNIAPALDVRYTSLISLSSIAIANIWHLRFFTVFISVIASFKVYWDFKFCKGLSSPKGTAVKPNLTSPSQPQFCQEGHASNKTDFTMFKRLVAGINVNESLMDIEIYVSSFYKSLNGATFLSVPVSPPCVECSHPTWYNPNLWIPNELHKDTSLNNEISNELEVIHQVLEKILNAIPMAFDAILDAIESLFPHYKRYSYISYIHNLLKLLEYKPIFTEYIIQLLMEKLAILDVDTPRHEIEDLERDDDHEDSKLAKQNNSHDNNSVPNSLQFITQNVPTPSTCVASLGYLTKAETSLQSAGVNAIEL</sequence>
<accession>A0A1B0FL60</accession>
<dbReference type="EMBL" id="CCAG010020375">
    <property type="status" value="NOT_ANNOTATED_CDS"/>
    <property type="molecule type" value="Genomic_DNA"/>
</dbReference>
<dbReference type="VEuPathDB" id="VectorBase:GMOY004592"/>
<dbReference type="PANTHER" id="PTHR12790">
    <property type="entry name" value="TRANSCRIPTION INITIATION FACTOR IA RRN3"/>
    <property type="match status" value="1"/>
</dbReference>
<dbReference type="InterPro" id="IPR007991">
    <property type="entry name" value="RNA_pol_I_trans_ini_fac_RRN3"/>
</dbReference>
<proteinExistence type="inferred from homology"/>
<keyword evidence="4" id="KW-1185">Reference proteome</keyword>
<protein>
    <submittedName>
        <fullName evidence="3">Uncharacterized protein</fullName>
    </submittedName>
</protein>
<feature type="compositionally biased region" description="Polar residues" evidence="2">
    <location>
        <begin position="265"/>
        <end position="279"/>
    </location>
</feature>
<dbReference type="GO" id="GO:0001181">
    <property type="term" value="F:RNA polymerase I general transcription initiation factor activity"/>
    <property type="evidence" value="ECO:0007669"/>
    <property type="project" value="InterPro"/>
</dbReference>
<comment type="similarity">
    <text evidence="1">Belongs to the RRN3 family.</text>
</comment>
<evidence type="ECO:0000256" key="2">
    <source>
        <dbReference type="SAM" id="MobiDB-lite"/>
    </source>
</evidence>
<dbReference type="Pfam" id="PF05327">
    <property type="entry name" value="RRN3"/>
    <property type="match status" value="1"/>
</dbReference>
<feature type="region of interest" description="Disordered" evidence="2">
    <location>
        <begin position="253"/>
        <end position="279"/>
    </location>
</feature>
<reference evidence="3" key="1">
    <citation type="submission" date="2020-05" db="UniProtKB">
        <authorList>
            <consortium name="EnsemblMetazoa"/>
        </authorList>
    </citation>
    <scope>IDENTIFICATION</scope>
    <source>
        <strain evidence="3">Yale</strain>
    </source>
</reference>